<dbReference type="EMBL" id="MEUG01000001">
    <property type="protein sequence ID" value="OGC28421.1"/>
    <property type="molecule type" value="Genomic_DNA"/>
</dbReference>
<evidence type="ECO:0000313" key="3">
    <source>
        <dbReference type="Proteomes" id="UP000178602"/>
    </source>
</evidence>
<reference evidence="2 3" key="1">
    <citation type="journal article" date="2016" name="Nat. Commun.">
        <title>Thousands of microbial genomes shed light on interconnected biogeochemical processes in an aquifer system.</title>
        <authorList>
            <person name="Anantharaman K."/>
            <person name="Brown C.T."/>
            <person name="Hug L.A."/>
            <person name="Sharon I."/>
            <person name="Castelle C.J."/>
            <person name="Probst A.J."/>
            <person name="Thomas B.C."/>
            <person name="Singh A."/>
            <person name="Wilkins M.J."/>
            <person name="Karaoz U."/>
            <person name="Brodie E.L."/>
            <person name="Williams K.H."/>
            <person name="Hubbard S.S."/>
            <person name="Banfield J.F."/>
        </authorList>
    </citation>
    <scope>NUCLEOTIDE SEQUENCE [LARGE SCALE GENOMIC DNA]</scope>
</reference>
<name>A0A1F4T6K9_UNCSA</name>
<evidence type="ECO:0000313" key="2">
    <source>
        <dbReference type="EMBL" id="OGC28421.1"/>
    </source>
</evidence>
<accession>A0A1F4T6K9</accession>
<dbReference type="AlphaFoldDB" id="A0A1F4T6K9"/>
<gene>
    <name evidence="2" type="ORF">A3K49_05560</name>
</gene>
<comment type="caution">
    <text evidence="2">The sequence shown here is derived from an EMBL/GenBank/DDBJ whole genome shotgun (WGS) entry which is preliminary data.</text>
</comment>
<keyword evidence="1" id="KW-0472">Membrane</keyword>
<sequence>MDPKKFYYYSIAFVSLFILLWGAADLANTLIGSFYRAPMPSAEQGMAPDGMMSEQNLDVYYQRKMLLDRYSDSLIRLIVGGVVFLYAKKQADELEKS</sequence>
<dbReference type="Proteomes" id="UP000178602">
    <property type="component" value="Unassembled WGS sequence"/>
</dbReference>
<keyword evidence="1" id="KW-1133">Transmembrane helix</keyword>
<proteinExistence type="predicted"/>
<protein>
    <recommendedName>
        <fullName evidence="4">DUF4149 domain-containing protein</fullName>
    </recommendedName>
</protein>
<evidence type="ECO:0000256" key="1">
    <source>
        <dbReference type="SAM" id="Phobius"/>
    </source>
</evidence>
<organism evidence="2 3">
    <name type="scientific">candidate division WOR-1 bacterium RIFOXYC12_FULL_54_18</name>
    <dbReference type="NCBI Taxonomy" id="1802584"/>
    <lineage>
        <taxon>Bacteria</taxon>
        <taxon>Bacillati</taxon>
        <taxon>Saganbacteria</taxon>
    </lineage>
</organism>
<evidence type="ECO:0008006" key="4">
    <source>
        <dbReference type="Google" id="ProtNLM"/>
    </source>
</evidence>
<keyword evidence="1" id="KW-0812">Transmembrane</keyword>
<feature type="transmembrane region" description="Helical" evidence="1">
    <location>
        <begin position="6"/>
        <end position="31"/>
    </location>
</feature>